<dbReference type="Proteomes" id="UP000234331">
    <property type="component" value="Unassembled WGS sequence"/>
</dbReference>
<feature type="compositionally biased region" description="Low complexity" evidence="1">
    <location>
        <begin position="11"/>
        <end position="23"/>
    </location>
</feature>
<name>A0A2I2KYW5_9ACTN</name>
<dbReference type="InterPro" id="IPR024466">
    <property type="entry name" value="CHP02679_N"/>
</dbReference>
<dbReference type="RefSeq" id="WP_165818604.1">
    <property type="nucleotide sequence ID" value="NZ_FZMO01000501.1"/>
</dbReference>
<feature type="region of interest" description="Disordered" evidence="1">
    <location>
        <begin position="266"/>
        <end position="304"/>
    </location>
</feature>
<dbReference type="InterPro" id="IPR013495">
    <property type="entry name" value="CHP02679"/>
</dbReference>
<feature type="compositionally biased region" description="Acidic residues" evidence="1">
    <location>
        <begin position="276"/>
        <end position="293"/>
    </location>
</feature>
<evidence type="ECO:0000313" key="5">
    <source>
        <dbReference type="Proteomes" id="UP000234331"/>
    </source>
</evidence>
<evidence type="ECO:0000313" key="4">
    <source>
        <dbReference type="EMBL" id="SNQ50848.1"/>
    </source>
</evidence>
<feature type="domain" description="DUF2399" evidence="2">
    <location>
        <begin position="361"/>
        <end position="511"/>
    </location>
</feature>
<reference evidence="4 5" key="1">
    <citation type="submission" date="2017-06" db="EMBL/GenBank/DDBJ databases">
        <authorList>
            <person name="Kim H.J."/>
            <person name="Triplett B.A."/>
        </authorList>
    </citation>
    <scope>NUCLEOTIDE SEQUENCE [LARGE SCALE GENOMIC DNA]</scope>
    <source>
        <strain evidence="4">FRACA_ARgP5</strain>
    </source>
</reference>
<sequence length="517" mass="53803">MSAEPVVFPKATDSGATDSGSADAEADAVVEADADGDEAGTVDVARLGRLFGPSNQWIITRLRSRMERGGSLTGGLTLPDPSEDQRAALAGLLGRRPGAGRTMRVELADLDEVVRGSGCASSLAAAVVALTGPVVNRSALAAETARGWRAVFAMADPLVDARPQLGAWRDRLVATGLPRRLADSLQEGQTLMGSAVRVLDALPADSVPISVFAARVLGDGHALDADRPLSTLVLDAVALLGRSITAHSADTAHTVSGDDAYDVDGDAGDVIGADGDSADGDSADGDSGEDDGGDSVGGSEADEVAGRAARSAEWRREVWAAVGVLVSELALPVLTLGLPGDRHSVTGRVLDLWRAAGEPVHLSLRHLVRDPPRLDALAGTDVFICENPAVVSAAADQLGARCRPLVCVGGMPAAAAASLLRLLAEAGAVLRYHGDFDWGGLAIANTITTRFDAVPWCFDRTYYERALRPGLAELTGRPVHARFDPDLSDALGQHRRRVEEEAVLDDLLADLICDPRA</sequence>
<feature type="region of interest" description="Disordered" evidence="1">
    <location>
        <begin position="1"/>
        <end position="26"/>
    </location>
</feature>
<dbReference type="NCBIfam" id="TIGR02679">
    <property type="entry name" value="TIGR02679 family protein"/>
    <property type="match status" value="1"/>
</dbReference>
<organism evidence="4 5">
    <name type="scientific">Frankia canadensis</name>
    <dbReference type="NCBI Taxonomy" id="1836972"/>
    <lineage>
        <taxon>Bacteria</taxon>
        <taxon>Bacillati</taxon>
        <taxon>Actinomycetota</taxon>
        <taxon>Actinomycetes</taxon>
        <taxon>Frankiales</taxon>
        <taxon>Frankiaceae</taxon>
        <taxon>Frankia</taxon>
    </lineage>
</organism>
<keyword evidence="5" id="KW-1185">Reference proteome</keyword>
<gene>
    <name evidence="4" type="ORF">FRACA_550003</name>
</gene>
<dbReference type="Pfam" id="PF09664">
    <property type="entry name" value="DUF2399"/>
    <property type="match status" value="1"/>
</dbReference>
<evidence type="ECO:0008006" key="6">
    <source>
        <dbReference type="Google" id="ProtNLM"/>
    </source>
</evidence>
<dbReference type="Pfam" id="PF11796">
    <property type="entry name" value="DUF3323"/>
    <property type="match status" value="1"/>
</dbReference>
<evidence type="ECO:0000259" key="2">
    <source>
        <dbReference type="Pfam" id="PF09664"/>
    </source>
</evidence>
<evidence type="ECO:0000256" key="1">
    <source>
        <dbReference type="SAM" id="MobiDB-lite"/>
    </source>
</evidence>
<dbReference type="InterPro" id="IPR024465">
    <property type="entry name" value="DUF2399"/>
</dbReference>
<proteinExistence type="predicted"/>
<dbReference type="AlphaFoldDB" id="A0A2I2KYW5"/>
<evidence type="ECO:0000259" key="3">
    <source>
        <dbReference type="Pfam" id="PF11796"/>
    </source>
</evidence>
<accession>A0A2I2KYW5</accession>
<protein>
    <recommendedName>
        <fullName evidence="6">TIGR02679 family protein</fullName>
    </recommendedName>
</protein>
<dbReference type="EMBL" id="FZMO01000501">
    <property type="protein sequence ID" value="SNQ50848.1"/>
    <property type="molecule type" value="Genomic_DNA"/>
</dbReference>
<feature type="domain" description="Conserved hypothetical protein CHP02679 N terminus" evidence="3">
    <location>
        <begin position="72"/>
        <end position="242"/>
    </location>
</feature>